<comment type="caution">
    <text evidence="1">The sequence shown here is derived from an EMBL/GenBank/DDBJ whole genome shotgun (WGS) entry which is preliminary data.</text>
</comment>
<dbReference type="RefSeq" id="WP_254076502.1">
    <property type="nucleotide sequence ID" value="NZ_BLLG01000001.1"/>
</dbReference>
<dbReference type="Proteomes" id="UP000484988">
    <property type="component" value="Unassembled WGS sequence"/>
</dbReference>
<dbReference type="EMBL" id="BLLG01000001">
    <property type="protein sequence ID" value="GFH34287.1"/>
    <property type="molecule type" value="Genomic_DNA"/>
</dbReference>
<reference evidence="1 2" key="1">
    <citation type="submission" date="2020-02" db="EMBL/GenBank/DDBJ databases">
        <title>Whole Genome Shotgun Sequence of Streptomyces sp. strain CWH03.</title>
        <authorList>
            <person name="Dohra H."/>
            <person name="Kodani S."/>
            <person name="Yamamura H."/>
        </authorList>
    </citation>
    <scope>NUCLEOTIDE SEQUENCE [LARGE SCALE GENOMIC DNA]</scope>
    <source>
        <strain evidence="1 2">CWH03</strain>
    </source>
</reference>
<keyword evidence="2" id="KW-1185">Reference proteome</keyword>
<dbReference type="AlphaFoldDB" id="A0A6A0ARU0"/>
<evidence type="ECO:0000313" key="1">
    <source>
        <dbReference type="EMBL" id="GFH34287.1"/>
    </source>
</evidence>
<sequence>MDVCPDCRQPWDDATSKANEYLWHATLTRCHACAAAARASGEFESSGGDMRGLHVHVSRDQ</sequence>
<accession>A0A6A0ARU0</accession>
<organism evidence="1 2">
    <name type="scientific">Streptomyces pacificus</name>
    <dbReference type="NCBI Taxonomy" id="2705029"/>
    <lineage>
        <taxon>Bacteria</taxon>
        <taxon>Bacillati</taxon>
        <taxon>Actinomycetota</taxon>
        <taxon>Actinomycetes</taxon>
        <taxon>Kitasatosporales</taxon>
        <taxon>Streptomycetaceae</taxon>
        <taxon>Streptomyces</taxon>
    </lineage>
</organism>
<gene>
    <name evidence="1" type="ORF">SCWH03_05010</name>
</gene>
<evidence type="ECO:0000313" key="2">
    <source>
        <dbReference type="Proteomes" id="UP000484988"/>
    </source>
</evidence>
<name>A0A6A0ARU0_9ACTN</name>
<protein>
    <submittedName>
        <fullName evidence="1">Uncharacterized protein</fullName>
    </submittedName>
</protein>
<proteinExistence type="predicted"/>